<evidence type="ECO:0000259" key="1">
    <source>
        <dbReference type="SMART" id="SM00849"/>
    </source>
</evidence>
<reference evidence="2 3" key="1">
    <citation type="submission" date="2019-01" db="EMBL/GenBank/DDBJ databases">
        <authorList>
            <person name="Brito A."/>
        </authorList>
    </citation>
    <scope>NUCLEOTIDE SEQUENCE [LARGE SCALE GENOMIC DNA]</scope>
    <source>
        <strain evidence="2">1</strain>
    </source>
</reference>
<feature type="domain" description="Metallo-beta-lactamase" evidence="1">
    <location>
        <begin position="37"/>
        <end position="199"/>
    </location>
</feature>
<dbReference type="OrthoDB" id="9802991at2"/>
<dbReference type="InterPro" id="IPR036866">
    <property type="entry name" value="RibonucZ/Hydroxyglut_hydro"/>
</dbReference>
<dbReference type="PANTHER" id="PTHR42773">
    <property type="entry name" value="METALLO-BETA-LACTAMASE-RELATED"/>
    <property type="match status" value="1"/>
</dbReference>
<keyword evidence="3" id="KW-1185">Reference proteome</keyword>
<dbReference type="RefSeq" id="WP_144863572.1">
    <property type="nucleotide sequence ID" value="NZ_LR213772.1"/>
</dbReference>
<sequence length="230" mass="25806">MPQNSPGIAAKESNKSKIPRFILPGIFAFAPNKDTLGATAYLIVDKSQNILIDCPLWHDSHRDFILSQGGVTKLIITHRGSIGKEVKKLQVDLDCEVIIQEQEAYLLPEVKVTSFRDRFISAELELIWTPGHSPGSSCIYWKQQGGILFTGRHLLPKSVTEIAPIHTAKTFHWWRQLNSVAQIRDRFSAENLKYIISGANTGYLRGQGYIDDAYSKLQSLDLDALKKVSN</sequence>
<dbReference type="Gene3D" id="3.60.15.10">
    <property type="entry name" value="Ribonuclease Z/Hydroxyacylglutathione hydrolase-like"/>
    <property type="match status" value="1"/>
</dbReference>
<accession>A0A563W437</accession>
<name>A0A563W437_9CYAN</name>
<evidence type="ECO:0000313" key="3">
    <source>
        <dbReference type="Proteomes" id="UP000320055"/>
    </source>
</evidence>
<dbReference type="PANTHER" id="PTHR42773:SF3">
    <property type="entry name" value="SLR0630 PROTEIN"/>
    <property type="match status" value="1"/>
</dbReference>
<evidence type="ECO:0000313" key="2">
    <source>
        <dbReference type="EMBL" id="VEP18451.1"/>
    </source>
</evidence>
<dbReference type="SUPFAM" id="SSF56281">
    <property type="entry name" value="Metallo-hydrolase/oxidoreductase"/>
    <property type="match status" value="1"/>
</dbReference>
<dbReference type="AlphaFoldDB" id="A0A563W437"/>
<proteinExistence type="predicted"/>
<gene>
    <name evidence="2" type="ORF">H1P_80006</name>
</gene>
<organism evidence="2 3">
    <name type="scientific">Hyella patelloides LEGE 07179</name>
    <dbReference type="NCBI Taxonomy" id="945734"/>
    <lineage>
        <taxon>Bacteria</taxon>
        <taxon>Bacillati</taxon>
        <taxon>Cyanobacteriota</taxon>
        <taxon>Cyanophyceae</taxon>
        <taxon>Pleurocapsales</taxon>
        <taxon>Hyellaceae</taxon>
        <taxon>Hyella</taxon>
    </lineage>
</organism>
<protein>
    <submittedName>
        <fullName evidence="2">Beta-lactamase-like protein</fullName>
    </submittedName>
</protein>
<dbReference type="EMBL" id="CAACVJ010000687">
    <property type="protein sequence ID" value="VEP18451.1"/>
    <property type="molecule type" value="Genomic_DNA"/>
</dbReference>
<dbReference type="Proteomes" id="UP000320055">
    <property type="component" value="Unassembled WGS sequence"/>
</dbReference>
<dbReference type="InterPro" id="IPR001279">
    <property type="entry name" value="Metallo-B-lactamas"/>
</dbReference>
<dbReference type="SMART" id="SM00849">
    <property type="entry name" value="Lactamase_B"/>
    <property type="match status" value="1"/>
</dbReference>